<keyword evidence="3" id="KW-1185">Reference proteome</keyword>
<accession>A0ABU7NL37</accession>
<organism evidence="2 3">
    <name type="scientific">Streptomyces bugieae</name>
    <dbReference type="NCBI Taxonomy" id="3098223"/>
    <lineage>
        <taxon>Bacteria</taxon>
        <taxon>Bacillati</taxon>
        <taxon>Actinomycetota</taxon>
        <taxon>Actinomycetes</taxon>
        <taxon>Kitasatosporales</taxon>
        <taxon>Streptomycetaceae</taxon>
        <taxon>Streptomyces</taxon>
    </lineage>
</organism>
<dbReference type="Proteomes" id="UP001307760">
    <property type="component" value="Unassembled WGS sequence"/>
</dbReference>
<feature type="region of interest" description="Disordered" evidence="1">
    <location>
        <begin position="149"/>
        <end position="180"/>
    </location>
</feature>
<proteinExistence type="predicted"/>
<dbReference type="EMBL" id="JAZBJP010000002">
    <property type="protein sequence ID" value="MEE4419566.1"/>
    <property type="molecule type" value="Genomic_DNA"/>
</dbReference>
<comment type="caution">
    <text evidence="2">The sequence shown here is derived from an EMBL/GenBank/DDBJ whole genome shotgun (WGS) entry which is preliminary data.</text>
</comment>
<gene>
    <name evidence="2" type="ORF">V2J85_09395</name>
</gene>
<evidence type="ECO:0000313" key="2">
    <source>
        <dbReference type="EMBL" id="MEE4419566.1"/>
    </source>
</evidence>
<name>A0ABU7NL37_9ACTN</name>
<sequence length="180" mass="20923">MVALAGYWVNQHMKRRETKSQMYAQALQVIHEYQELPYLIRHRADSDPATRSALAKQISDVFARLHLYQTLLAMDSPVVSDAYINLFSHTRRQGGPYRHQAWNTAPVSSDSAMTQSANFYYDNVAQLEAFLLAMRRVLHPWGWMQRRDTRKKVANPDHSQLDWRRPQTIPDNDQPLANGE</sequence>
<reference evidence="2 3" key="1">
    <citation type="submission" date="2023-12" db="EMBL/GenBank/DDBJ databases">
        <title>30 novel species of actinomycetes from the DSMZ collection.</title>
        <authorList>
            <person name="Nouioui I."/>
        </authorList>
    </citation>
    <scope>NUCLEOTIDE SEQUENCE [LARGE SCALE GENOMIC DNA]</scope>
    <source>
        <strain evidence="2 3">DSM 41528</strain>
    </source>
</reference>
<evidence type="ECO:0000256" key="1">
    <source>
        <dbReference type="SAM" id="MobiDB-lite"/>
    </source>
</evidence>
<evidence type="ECO:0000313" key="3">
    <source>
        <dbReference type="Proteomes" id="UP001307760"/>
    </source>
</evidence>
<protein>
    <submittedName>
        <fullName evidence="2">Uncharacterized protein</fullName>
    </submittedName>
</protein>